<feature type="transmembrane region" description="Helical" evidence="6">
    <location>
        <begin position="234"/>
        <end position="256"/>
    </location>
</feature>
<reference evidence="7 8" key="1">
    <citation type="submission" date="2016-10" db="EMBL/GenBank/DDBJ databases">
        <authorList>
            <person name="de Groot N.N."/>
        </authorList>
    </citation>
    <scope>NUCLEOTIDE SEQUENCE [LARGE SCALE GENOMIC DNA]</scope>
    <source>
        <strain evidence="7 8">DSM 45317</strain>
    </source>
</reference>
<feature type="transmembrane region" description="Helical" evidence="6">
    <location>
        <begin position="262"/>
        <end position="281"/>
    </location>
</feature>
<gene>
    <name evidence="7" type="ORF">SAMN04488085_103146</name>
</gene>
<dbReference type="EMBL" id="FOSW01000003">
    <property type="protein sequence ID" value="SFK70798.1"/>
    <property type="molecule type" value="Genomic_DNA"/>
</dbReference>
<feature type="transmembrane region" description="Helical" evidence="6">
    <location>
        <begin position="191"/>
        <end position="213"/>
    </location>
</feature>
<dbReference type="Pfam" id="PF01943">
    <property type="entry name" value="Polysacc_synt"/>
    <property type="match status" value="1"/>
</dbReference>
<keyword evidence="3 6" id="KW-0812">Transmembrane</keyword>
<feature type="transmembrane region" description="Helical" evidence="6">
    <location>
        <begin position="20"/>
        <end position="43"/>
    </location>
</feature>
<name>A0A1I4BPN8_9ACTN</name>
<dbReference type="InterPro" id="IPR002797">
    <property type="entry name" value="Polysacc_synth"/>
</dbReference>
<evidence type="ECO:0000256" key="5">
    <source>
        <dbReference type="ARBA" id="ARBA00023136"/>
    </source>
</evidence>
<organism evidence="7 8">
    <name type="scientific">Geodermatophilus ruber</name>
    <dbReference type="NCBI Taxonomy" id="504800"/>
    <lineage>
        <taxon>Bacteria</taxon>
        <taxon>Bacillati</taxon>
        <taxon>Actinomycetota</taxon>
        <taxon>Actinomycetes</taxon>
        <taxon>Geodermatophilales</taxon>
        <taxon>Geodermatophilaceae</taxon>
        <taxon>Geodermatophilus</taxon>
    </lineage>
</organism>
<keyword evidence="8" id="KW-1185">Reference proteome</keyword>
<dbReference type="AlphaFoldDB" id="A0A1I4BPN8"/>
<evidence type="ECO:0000313" key="7">
    <source>
        <dbReference type="EMBL" id="SFK70798.1"/>
    </source>
</evidence>
<evidence type="ECO:0000256" key="1">
    <source>
        <dbReference type="ARBA" id="ARBA00004651"/>
    </source>
</evidence>
<accession>A0A1I4BPN8</accession>
<feature type="transmembrane region" description="Helical" evidence="6">
    <location>
        <begin position="310"/>
        <end position="332"/>
    </location>
</feature>
<keyword evidence="2" id="KW-1003">Cell membrane</keyword>
<proteinExistence type="predicted"/>
<sequence>MAHRPADAGSQNALRRDAALVAAGQLAAIASAFLLTIAGARLLPPEDFGALSWALSWLTFLAVLAQFGLTQVATIALARGDARRHTGLLRRLLVAQAVGVAVVGALWWGGAGPLAAGSGSPPAAYRPLVMLVAAWLPVAAVGPVLVNAFRARGSFGLSLIFGEHVRRVLLIGLIVVLAAGAGAVASLETALWWAVALESAVYLAGILLLFGVVRSREAAESGSSPWQLLRSGGPFTLATLASVTVPQAGIWLLAALAPVDEVAVFSVAVRIAVLFAVPVSIGMRTLAPRIAAASASGRLPDLAEPIRRSAVWSTAVTAPAVLALAVAGPLLVPAVFGADYAAALVPALVMSAGVLVNAWTGPCSVVLSHAGRQRLVAVSALVSSGAFFALGVWWGSTGGALGVAAAAAVAMSARNLHLAWAAARTLGIRTIALPARKGLPS</sequence>
<dbReference type="InParanoid" id="A0A1I4BPN8"/>
<feature type="transmembrane region" description="Helical" evidence="6">
    <location>
        <begin position="344"/>
        <end position="368"/>
    </location>
</feature>
<evidence type="ECO:0000256" key="3">
    <source>
        <dbReference type="ARBA" id="ARBA00022692"/>
    </source>
</evidence>
<evidence type="ECO:0000256" key="4">
    <source>
        <dbReference type="ARBA" id="ARBA00022989"/>
    </source>
</evidence>
<evidence type="ECO:0000256" key="2">
    <source>
        <dbReference type="ARBA" id="ARBA00022475"/>
    </source>
</evidence>
<feature type="transmembrane region" description="Helical" evidence="6">
    <location>
        <begin position="168"/>
        <end position="185"/>
    </location>
</feature>
<dbReference type="PANTHER" id="PTHR30250">
    <property type="entry name" value="PST FAMILY PREDICTED COLANIC ACID TRANSPORTER"/>
    <property type="match status" value="1"/>
</dbReference>
<feature type="transmembrane region" description="Helical" evidence="6">
    <location>
        <begin position="128"/>
        <end position="148"/>
    </location>
</feature>
<keyword evidence="5 6" id="KW-0472">Membrane</keyword>
<comment type="subcellular location">
    <subcellularLocation>
        <location evidence="1">Cell membrane</location>
        <topology evidence="1">Multi-pass membrane protein</topology>
    </subcellularLocation>
</comment>
<evidence type="ECO:0000313" key="8">
    <source>
        <dbReference type="Proteomes" id="UP000199152"/>
    </source>
</evidence>
<feature type="transmembrane region" description="Helical" evidence="6">
    <location>
        <begin position="375"/>
        <end position="394"/>
    </location>
</feature>
<dbReference type="PANTHER" id="PTHR30250:SF11">
    <property type="entry name" value="O-ANTIGEN TRANSPORTER-RELATED"/>
    <property type="match status" value="1"/>
</dbReference>
<feature type="transmembrane region" description="Helical" evidence="6">
    <location>
        <begin position="89"/>
        <end position="108"/>
    </location>
</feature>
<protein>
    <submittedName>
        <fullName evidence="7">Membrane protein involved in the export of O-antigen and teichoic acid</fullName>
    </submittedName>
</protein>
<dbReference type="GO" id="GO:0005886">
    <property type="term" value="C:plasma membrane"/>
    <property type="evidence" value="ECO:0007669"/>
    <property type="project" value="UniProtKB-SubCell"/>
</dbReference>
<feature type="transmembrane region" description="Helical" evidence="6">
    <location>
        <begin position="55"/>
        <end position="77"/>
    </location>
</feature>
<evidence type="ECO:0000256" key="6">
    <source>
        <dbReference type="SAM" id="Phobius"/>
    </source>
</evidence>
<keyword evidence="4 6" id="KW-1133">Transmembrane helix</keyword>
<dbReference type="Proteomes" id="UP000199152">
    <property type="component" value="Unassembled WGS sequence"/>
</dbReference>
<dbReference type="InterPro" id="IPR050833">
    <property type="entry name" value="Poly_Biosynth_Transport"/>
</dbReference>
<dbReference type="RefSeq" id="WP_177212665.1">
    <property type="nucleotide sequence ID" value="NZ_FOSW01000003.1"/>
</dbReference>
<dbReference type="STRING" id="504800.SAMN04488085_103146"/>